<organism evidence="1 2">
    <name type="scientific">Paraburkholderia panacisoli</name>
    <dbReference type="NCBI Taxonomy" id="2603818"/>
    <lineage>
        <taxon>Bacteria</taxon>
        <taxon>Pseudomonadati</taxon>
        <taxon>Pseudomonadota</taxon>
        <taxon>Betaproteobacteria</taxon>
        <taxon>Burkholderiales</taxon>
        <taxon>Burkholderiaceae</taxon>
        <taxon>Paraburkholderia</taxon>
    </lineage>
</organism>
<accession>A0A5B0GTS5</accession>
<keyword evidence="2" id="KW-1185">Reference proteome</keyword>
<dbReference type="RefSeq" id="WP_149672946.1">
    <property type="nucleotide sequence ID" value="NZ_VTUZ01000020.1"/>
</dbReference>
<name>A0A5B0GTS5_9BURK</name>
<protein>
    <submittedName>
        <fullName evidence="1">Uncharacterized protein</fullName>
    </submittedName>
</protein>
<dbReference type="AlphaFoldDB" id="A0A5B0GTS5"/>
<evidence type="ECO:0000313" key="1">
    <source>
        <dbReference type="EMBL" id="KAA1006294.1"/>
    </source>
</evidence>
<dbReference type="EMBL" id="VTUZ01000020">
    <property type="protein sequence ID" value="KAA1006294.1"/>
    <property type="molecule type" value="Genomic_DNA"/>
</dbReference>
<sequence length="142" mass="14744">MPTTPNNSAICAVEVQLLLQALHVFRLRGRCSIPRFDDRHEIAAVRGCARRSRASDKVNTACKTLASASATPFSTADVTALVNEGVPALVKVIDASNWTKDQKSAAEIALRAAQLTVSTALADYVSAPPAAAPVAASGTVAS</sequence>
<evidence type="ECO:0000313" key="2">
    <source>
        <dbReference type="Proteomes" id="UP000325273"/>
    </source>
</evidence>
<proteinExistence type="predicted"/>
<reference evidence="1 2" key="1">
    <citation type="submission" date="2019-08" db="EMBL/GenBank/DDBJ databases">
        <title>Paraburkholderia sp. DCY113.</title>
        <authorList>
            <person name="Kang J."/>
        </authorList>
    </citation>
    <scope>NUCLEOTIDE SEQUENCE [LARGE SCALE GENOMIC DNA]</scope>
    <source>
        <strain evidence="1 2">DCY113</strain>
    </source>
</reference>
<gene>
    <name evidence="1" type="ORF">FVF58_27365</name>
</gene>
<comment type="caution">
    <text evidence="1">The sequence shown here is derived from an EMBL/GenBank/DDBJ whole genome shotgun (WGS) entry which is preliminary data.</text>
</comment>
<dbReference type="Proteomes" id="UP000325273">
    <property type="component" value="Unassembled WGS sequence"/>
</dbReference>